<dbReference type="Proteomes" id="UP001203852">
    <property type="component" value="Unassembled WGS sequence"/>
</dbReference>
<feature type="transmembrane region" description="Helical" evidence="6">
    <location>
        <begin position="360"/>
        <end position="378"/>
    </location>
</feature>
<feature type="transmembrane region" description="Helical" evidence="6">
    <location>
        <begin position="245"/>
        <end position="267"/>
    </location>
</feature>
<reference evidence="8" key="1">
    <citation type="journal article" date="2022" name="bioRxiv">
        <title>Deciphering the potential niche of two novel black yeast fungi from a biological soil crust based on their genomes, phenotypes, and melanin regulation.</title>
        <authorList>
            <consortium name="DOE Joint Genome Institute"/>
            <person name="Carr E.C."/>
            <person name="Barton Q."/>
            <person name="Grambo S."/>
            <person name="Sullivan M."/>
            <person name="Renfro C.M."/>
            <person name="Kuo A."/>
            <person name="Pangilinan J."/>
            <person name="Lipzen A."/>
            <person name="Keymanesh K."/>
            <person name="Savage E."/>
            <person name="Barry K."/>
            <person name="Grigoriev I.V."/>
            <person name="Riekhof W.R."/>
            <person name="Harris S.S."/>
        </authorList>
    </citation>
    <scope>NUCLEOTIDE SEQUENCE</scope>
    <source>
        <strain evidence="8">JF 03-4F</strain>
    </source>
</reference>
<evidence type="ECO:0000256" key="2">
    <source>
        <dbReference type="ARBA" id="ARBA00022692"/>
    </source>
</evidence>
<organism evidence="8 9">
    <name type="scientific">Exophiala viscosa</name>
    <dbReference type="NCBI Taxonomy" id="2486360"/>
    <lineage>
        <taxon>Eukaryota</taxon>
        <taxon>Fungi</taxon>
        <taxon>Dikarya</taxon>
        <taxon>Ascomycota</taxon>
        <taxon>Pezizomycotina</taxon>
        <taxon>Eurotiomycetes</taxon>
        <taxon>Chaetothyriomycetidae</taxon>
        <taxon>Chaetothyriales</taxon>
        <taxon>Herpotrichiellaceae</taxon>
        <taxon>Exophiala</taxon>
    </lineage>
</organism>
<dbReference type="SUPFAM" id="SSF103473">
    <property type="entry name" value="MFS general substrate transporter"/>
    <property type="match status" value="1"/>
</dbReference>
<keyword evidence="2 6" id="KW-0812">Transmembrane</keyword>
<dbReference type="GO" id="GO:0015203">
    <property type="term" value="F:polyamine transmembrane transporter activity"/>
    <property type="evidence" value="ECO:0007669"/>
    <property type="project" value="TreeGrafter"/>
</dbReference>
<feature type="compositionally biased region" description="Basic and acidic residues" evidence="5">
    <location>
        <begin position="24"/>
        <end position="33"/>
    </location>
</feature>
<feature type="transmembrane region" description="Helical" evidence="6">
    <location>
        <begin position="541"/>
        <end position="560"/>
    </location>
</feature>
<feature type="transmembrane region" description="Helical" evidence="6">
    <location>
        <begin position="115"/>
        <end position="139"/>
    </location>
</feature>
<accession>A0AAN6DM85</accession>
<protein>
    <submittedName>
        <fullName evidence="8">MFS transporter</fullName>
    </submittedName>
</protein>
<dbReference type="InterPro" id="IPR020846">
    <property type="entry name" value="MFS_dom"/>
</dbReference>
<feature type="transmembrane region" description="Helical" evidence="6">
    <location>
        <begin position="517"/>
        <end position="535"/>
    </location>
</feature>
<evidence type="ECO:0000259" key="7">
    <source>
        <dbReference type="PROSITE" id="PS50850"/>
    </source>
</evidence>
<sequence>MTSDNLEKDPPSPETVRGMASAEDLGKISEKEYGNPAESRSMHSVTRSIVQSDQSTIGDDHSVDIEVADDVLQRTITPKKPLVKVSRSARRGLFSRFALVAEVTDPYDYKDSTKWFITFVVAVAAAAAPIGSAIILPTLEDVAHELHSTPTITNLAVALYMLSMAIFPLWWSAFSEVSGRRSVYIVSFALFILFAVLSAVSKSIGMLIAMRLLSGGAAASVQAVGAGTIADVWESRERGRAMGIFYLGPLCGPLFAPILGGVLGQHWDWRATQWATVIYGVLTWLLVFFALPETLEATKDVVADAATDAAASGSGSTRPPLSRSSTREVVQQNSKKYLKVAKMMLVDPLRVILFLRFKPVLLTVYYSAITFGSLYVLNISVQYTFERQPYHFPTVIIGLLYIPNSIGYISASLLGGRWMDSIMKREALKAKRIDEHGKLIFRPEDRMRENAWLGAFIYPVALMWYGWSADKGVFWLCPMIANFFYGVGSMLIFAMSTTMLTEFMPRRSSSGVALNNFCRNILSCIGAFVGAPLIGAIGNGWLFTILGIWTLSGAMVIWAMKKYASQWREKMDKEDD</sequence>
<feature type="transmembrane region" description="Helical" evidence="6">
    <location>
        <begin position="183"/>
        <end position="200"/>
    </location>
</feature>
<dbReference type="EMBL" id="MU404361">
    <property type="protein sequence ID" value="KAI1609044.1"/>
    <property type="molecule type" value="Genomic_DNA"/>
</dbReference>
<feature type="transmembrane region" description="Helical" evidence="6">
    <location>
        <begin position="212"/>
        <end position="233"/>
    </location>
</feature>
<evidence type="ECO:0000256" key="3">
    <source>
        <dbReference type="ARBA" id="ARBA00022989"/>
    </source>
</evidence>
<evidence type="ECO:0000256" key="4">
    <source>
        <dbReference type="ARBA" id="ARBA00023136"/>
    </source>
</evidence>
<evidence type="ECO:0000313" key="8">
    <source>
        <dbReference type="EMBL" id="KAI1609044.1"/>
    </source>
</evidence>
<feature type="compositionally biased region" description="Polar residues" evidence="5">
    <location>
        <begin position="42"/>
        <end position="57"/>
    </location>
</feature>
<gene>
    <name evidence="8" type="ORF">EDD36DRAFT_82734</name>
</gene>
<dbReference type="Pfam" id="PF07690">
    <property type="entry name" value="MFS_1"/>
    <property type="match status" value="1"/>
</dbReference>
<dbReference type="CDD" id="cd17323">
    <property type="entry name" value="MFS_Tpo1_MDR_like"/>
    <property type="match status" value="1"/>
</dbReference>
<keyword evidence="3 6" id="KW-1133">Transmembrane helix</keyword>
<feature type="transmembrane region" description="Helical" evidence="6">
    <location>
        <begin position="151"/>
        <end position="171"/>
    </location>
</feature>
<dbReference type="GO" id="GO:0005886">
    <property type="term" value="C:plasma membrane"/>
    <property type="evidence" value="ECO:0007669"/>
    <property type="project" value="TreeGrafter"/>
</dbReference>
<dbReference type="InterPro" id="IPR036259">
    <property type="entry name" value="MFS_trans_sf"/>
</dbReference>
<dbReference type="Gene3D" id="1.20.1720.10">
    <property type="entry name" value="Multidrug resistance protein D"/>
    <property type="match status" value="1"/>
</dbReference>
<comment type="caution">
    <text evidence="8">The sequence shown here is derived from an EMBL/GenBank/DDBJ whole genome shotgun (WGS) entry which is preliminary data.</text>
</comment>
<evidence type="ECO:0000313" key="9">
    <source>
        <dbReference type="Proteomes" id="UP001203852"/>
    </source>
</evidence>
<feature type="transmembrane region" description="Helical" evidence="6">
    <location>
        <begin position="390"/>
        <end position="415"/>
    </location>
</feature>
<dbReference type="PANTHER" id="PTHR23502">
    <property type="entry name" value="MAJOR FACILITATOR SUPERFAMILY"/>
    <property type="match status" value="1"/>
</dbReference>
<feature type="compositionally biased region" description="Basic and acidic residues" evidence="5">
    <location>
        <begin position="1"/>
        <end position="11"/>
    </location>
</feature>
<dbReference type="PROSITE" id="PS50850">
    <property type="entry name" value="MFS"/>
    <property type="match status" value="1"/>
</dbReference>
<evidence type="ECO:0000256" key="6">
    <source>
        <dbReference type="SAM" id="Phobius"/>
    </source>
</evidence>
<keyword evidence="4 6" id="KW-0472">Membrane</keyword>
<feature type="transmembrane region" description="Helical" evidence="6">
    <location>
        <begin position="273"/>
        <end position="291"/>
    </location>
</feature>
<dbReference type="AlphaFoldDB" id="A0AAN6DM85"/>
<name>A0AAN6DM85_9EURO</name>
<dbReference type="GO" id="GO:0010509">
    <property type="term" value="P:intracellular polyamine homeostasis"/>
    <property type="evidence" value="ECO:0007669"/>
    <property type="project" value="TreeGrafter"/>
</dbReference>
<proteinExistence type="predicted"/>
<dbReference type="Gene3D" id="1.20.1250.20">
    <property type="entry name" value="MFS general substrate transporter like domains"/>
    <property type="match status" value="1"/>
</dbReference>
<feature type="transmembrane region" description="Helical" evidence="6">
    <location>
        <begin position="473"/>
        <end position="496"/>
    </location>
</feature>
<keyword evidence="9" id="KW-1185">Reference proteome</keyword>
<evidence type="ECO:0000256" key="1">
    <source>
        <dbReference type="ARBA" id="ARBA00004141"/>
    </source>
</evidence>
<feature type="transmembrane region" description="Helical" evidence="6">
    <location>
        <begin position="450"/>
        <end position="467"/>
    </location>
</feature>
<comment type="subcellular location">
    <subcellularLocation>
        <location evidence="1">Membrane</location>
        <topology evidence="1">Multi-pass membrane protein</topology>
    </subcellularLocation>
</comment>
<dbReference type="PANTHER" id="PTHR23502:SF5">
    <property type="entry name" value="QUINIDINE RESISTANCE PROTEIN 3"/>
    <property type="match status" value="1"/>
</dbReference>
<feature type="domain" description="Major facilitator superfamily (MFS) profile" evidence="7">
    <location>
        <begin position="117"/>
        <end position="565"/>
    </location>
</feature>
<evidence type="ECO:0000256" key="5">
    <source>
        <dbReference type="SAM" id="MobiDB-lite"/>
    </source>
</evidence>
<dbReference type="InterPro" id="IPR011701">
    <property type="entry name" value="MFS"/>
</dbReference>
<feature type="region of interest" description="Disordered" evidence="5">
    <location>
        <begin position="1"/>
        <end position="57"/>
    </location>
</feature>